<dbReference type="AlphaFoldDB" id="A0A5C8PT42"/>
<organism evidence="1 2">
    <name type="scientific">Vineibacter terrae</name>
    <dbReference type="NCBI Taxonomy" id="2586908"/>
    <lineage>
        <taxon>Bacteria</taxon>
        <taxon>Pseudomonadati</taxon>
        <taxon>Pseudomonadota</taxon>
        <taxon>Alphaproteobacteria</taxon>
        <taxon>Hyphomicrobiales</taxon>
        <taxon>Vineibacter</taxon>
    </lineage>
</organism>
<dbReference type="RefSeq" id="WP_147845902.1">
    <property type="nucleotide sequence ID" value="NZ_VDUZ01000004.1"/>
</dbReference>
<sequence>MSRKSRVPLVDRVFNAAEEALAAQHYVAPIDVLIRIGWLNHTVEASWRQGRVDSLVDAVQAHPDRLVEAMGLLRTWATRKGLIASETRYVARAVDHHELRFTPDGNPAVEQVFRTHWVSPALPEKKRERLTEKQSRPPELVAVMPLKHTWKCHRCGGTGDLLVMENAGPACLGCVGLGDLEFVPSGDALLTRRARARSARNAVVVRFSRSRRRYERQGLLVEPQALADVQRELERERGGA</sequence>
<gene>
    <name evidence="1" type="ORF">FHP25_05525</name>
</gene>
<dbReference type="Proteomes" id="UP000321638">
    <property type="component" value="Unassembled WGS sequence"/>
</dbReference>
<dbReference type="OrthoDB" id="128600at2"/>
<evidence type="ECO:0000313" key="2">
    <source>
        <dbReference type="Proteomes" id="UP000321638"/>
    </source>
</evidence>
<protein>
    <recommendedName>
        <fullName evidence="3">DUF2293 domain-containing protein</fullName>
    </recommendedName>
</protein>
<name>A0A5C8PT42_9HYPH</name>
<keyword evidence="2" id="KW-1185">Reference proteome</keyword>
<reference evidence="1 2" key="1">
    <citation type="submission" date="2019-06" db="EMBL/GenBank/DDBJ databases">
        <title>New taxonomy in bacterial strain CC-CFT640, isolated from vineyard.</title>
        <authorList>
            <person name="Lin S.-Y."/>
            <person name="Tsai C.-F."/>
            <person name="Young C.-C."/>
        </authorList>
    </citation>
    <scope>NUCLEOTIDE SEQUENCE [LARGE SCALE GENOMIC DNA]</scope>
    <source>
        <strain evidence="1 2">CC-CFT640</strain>
    </source>
</reference>
<evidence type="ECO:0008006" key="3">
    <source>
        <dbReference type="Google" id="ProtNLM"/>
    </source>
</evidence>
<evidence type="ECO:0000313" key="1">
    <source>
        <dbReference type="EMBL" id="TXL80486.1"/>
    </source>
</evidence>
<comment type="caution">
    <text evidence="1">The sequence shown here is derived from an EMBL/GenBank/DDBJ whole genome shotgun (WGS) entry which is preliminary data.</text>
</comment>
<accession>A0A5C8PT42</accession>
<dbReference type="EMBL" id="VDUZ01000004">
    <property type="protein sequence ID" value="TXL80486.1"/>
    <property type="molecule type" value="Genomic_DNA"/>
</dbReference>
<proteinExistence type="predicted"/>